<dbReference type="Proteomes" id="UP000315908">
    <property type="component" value="Unassembled WGS sequence"/>
</dbReference>
<evidence type="ECO:0000313" key="2">
    <source>
        <dbReference type="EMBL" id="TWI25066.1"/>
    </source>
</evidence>
<feature type="coiled-coil region" evidence="1">
    <location>
        <begin position="128"/>
        <end position="155"/>
    </location>
</feature>
<reference evidence="2 3" key="1">
    <citation type="journal article" date="2015" name="Stand. Genomic Sci.">
        <title>Genomic Encyclopedia of Bacterial and Archaeal Type Strains, Phase III: the genomes of soil and plant-associated and newly described type strains.</title>
        <authorList>
            <person name="Whitman W.B."/>
            <person name="Woyke T."/>
            <person name="Klenk H.P."/>
            <person name="Zhou Y."/>
            <person name="Lilburn T.G."/>
            <person name="Beck B.J."/>
            <person name="De Vos P."/>
            <person name="Vandamme P."/>
            <person name="Eisen J.A."/>
            <person name="Garrity G."/>
            <person name="Hugenholtz P."/>
            <person name="Kyrpides N.C."/>
        </authorList>
    </citation>
    <scope>NUCLEOTIDE SEQUENCE [LARGE SCALE GENOMIC DNA]</scope>
    <source>
        <strain evidence="2 3">CGMCC 1.6855</strain>
    </source>
</reference>
<evidence type="ECO:0000256" key="1">
    <source>
        <dbReference type="SAM" id="Coils"/>
    </source>
</evidence>
<dbReference type="SUPFAM" id="SSF53474">
    <property type="entry name" value="alpha/beta-Hydrolases"/>
    <property type="match status" value="1"/>
</dbReference>
<proteinExistence type="predicted"/>
<keyword evidence="1" id="KW-0175">Coiled coil</keyword>
<accession>A0A562MYZ1</accession>
<sequence length="399" mass="45055">MSTLINAGSLVFVFCFVIAIGRSQSQIPQAKMRLANMSSYSLLMESAGKNLKDKRYQAALNDFKAAFIQKDSIGKYDYANAMVAAANVDSVDLAIAWFEEGIKLGLGITDDEYRYFSSAEEFQNLKKQIAYQNQLDRLSTQVAQLKKRQAEAKREWLKKIQHNSSRGAGEVVKSGFVLYWNQMGDSLVPYLVYLPAELKDKNNVRAIVYLHGGVSSVTEFQFEDPSVADEPIFKLADHLGFVVIYPFGKKSYGWVRQRSAFQQVLAITEEVKLNYLLNSKEIYLGGMSNGGTAVYWFAAQSNTPFSAFFTLSADCELVIEPIDWERLHSDRPIYSFHTADDTIYPIAKISAVYASRKSPAWHLRTLKAGGHGFIYDPVKGHELFMQCITEMLEEVHKTR</sequence>
<organism evidence="2 3">
    <name type="scientific">Sphingobacterium siyangense</name>
    <dbReference type="NCBI Taxonomy" id="459529"/>
    <lineage>
        <taxon>Bacteria</taxon>
        <taxon>Pseudomonadati</taxon>
        <taxon>Bacteroidota</taxon>
        <taxon>Sphingobacteriia</taxon>
        <taxon>Sphingobacteriales</taxon>
        <taxon>Sphingobacteriaceae</taxon>
        <taxon>Sphingobacterium</taxon>
    </lineage>
</organism>
<dbReference type="EMBL" id="VLKR01000002">
    <property type="protein sequence ID" value="TWI25066.1"/>
    <property type="molecule type" value="Genomic_DNA"/>
</dbReference>
<dbReference type="AlphaFoldDB" id="A0A562MYZ1"/>
<dbReference type="InterPro" id="IPR029058">
    <property type="entry name" value="AB_hydrolase_fold"/>
</dbReference>
<gene>
    <name evidence="2" type="ORF">IQ31_00656</name>
</gene>
<name>A0A562MYZ1_9SPHI</name>
<comment type="caution">
    <text evidence="2">The sequence shown here is derived from an EMBL/GenBank/DDBJ whole genome shotgun (WGS) entry which is preliminary data.</text>
</comment>
<evidence type="ECO:0000313" key="3">
    <source>
        <dbReference type="Proteomes" id="UP000315908"/>
    </source>
</evidence>
<protein>
    <submittedName>
        <fullName evidence="2">Uncharacterized protein</fullName>
    </submittedName>
</protein>
<dbReference type="Gene3D" id="3.40.50.1820">
    <property type="entry name" value="alpha/beta hydrolase"/>
    <property type="match status" value="1"/>
</dbReference>